<evidence type="ECO:0008006" key="4">
    <source>
        <dbReference type="Google" id="ProtNLM"/>
    </source>
</evidence>
<gene>
    <name evidence="2" type="ORF">G7Y89_g4555</name>
</gene>
<accession>A0A8H4RQP4</accession>
<dbReference type="PANTHER" id="PTHR24305:SF166">
    <property type="entry name" value="CYTOCHROME P450 12A4, MITOCHONDRIAL-RELATED"/>
    <property type="match status" value="1"/>
</dbReference>
<dbReference type="GO" id="GO:0005506">
    <property type="term" value="F:iron ion binding"/>
    <property type="evidence" value="ECO:0007669"/>
    <property type="project" value="InterPro"/>
</dbReference>
<protein>
    <recommendedName>
        <fullName evidence="4">Cytochrome P450</fullName>
    </recommendedName>
</protein>
<proteinExistence type="inferred from homology"/>
<comment type="caution">
    <text evidence="2">The sequence shown here is derived from an EMBL/GenBank/DDBJ whole genome shotgun (WGS) entry which is preliminary data.</text>
</comment>
<dbReference type="EMBL" id="JAAMPI010000249">
    <property type="protein sequence ID" value="KAF4633573.1"/>
    <property type="molecule type" value="Genomic_DNA"/>
</dbReference>
<dbReference type="Pfam" id="PF00067">
    <property type="entry name" value="p450"/>
    <property type="match status" value="1"/>
</dbReference>
<dbReference type="GO" id="GO:0004497">
    <property type="term" value="F:monooxygenase activity"/>
    <property type="evidence" value="ECO:0007669"/>
    <property type="project" value="InterPro"/>
</dbReference>
<evidence type="ECO:0000313" key="2">
    <source>
        <dbReference type="EMBL" id="KAF4633573.1"/>
    </source>
</evidence>
<dbReference type="SUPFAM" id="SSF48264">
    <property type="entry name" value="Cytochrome P450"/>
    <property type="match status" value="1"/>
</dbReference>
<reference evidence="2 3" key="1">
    <citation type="submission" date="2020-03" db="EMBL/GenBank/DDBJ databases">
        <title>Draft Genome Sequence of Cudoniella acicularis.</title>
        <authorList>
            <person name="Buettner E."/>
            <person name="Kellner H."/>
        </authorList>
    </citation>
    <scope>NUCLEOTIDE SEQUENCE [LARGE SCALE GENOMIC DNA]</scope>
    <source>
        <strain evidence="2 3">DSM 108380</strain>
    </source>
</reference>
<dbReference type="InterPro" id="IPR001128">
    <property type="entry name" value="Cyt_P450"/>
</dbReference>
<dbReference type="GO" id="GO:0020037">
    <property type="term" value="F:heme binding"/>
    <property type="evidence" value="ECO:0007669"/>
    <property type="project" value="InterPro"/>
</dbReference>
<organism evidence="2 3">
    <name type="scientific">Cudoniella acicularis</name>
    <dbReference type="NCBI Taxonomy" id="354080"/>
    <lineage>
        <taxon>Eukaryota</taxon>
        <taxon>Fungi</taxon>
        <taxon>Dikarya</taxon>
        <taxon>Ascomycota</taxon>
        <taxon>Pezizomycotina</taxon>
        <taxon>Leotiomycetes</taxon>
        <taxon>Helotiales</taxon>
        <taxon>Tricladiaceae</taxon>
        <taxon>Cudoniella</taxon>
    </lineage>
</organism>
<dbReference type="GO" id="GO:0016705">
    <property type="term" value="F:oxidoreductase activity, acting on paired donors, with incorporation or reduction of molecular oxygen"/>
    <property type="evidence" value="ECO:0007669"/>
    <property type="project" value="InterPro"/>
</dbReference>
<dbReference type="PANTHER" id="PTHR24305">
    <property type="entry name" value="CYTOCHROME P450"/>
    <property type="match status" value="1"/>
</dbReference>
<dbReference type="Proteomes" id="UP000566819">
    <property type="component" value="Unassembled WGS sequence"/>
</dbReference>
<dbReference type="InterPro" id="IPR036396">
    <property type="entry name" value="Cyt_P450_sf"/>
</dbReference>
<dbReference type="AlphaFoldDB" id="A0A8H4RQP4"/>
<comment type="similarity">
    <text evidence="1">Belongs to the cytochrome P450 family.</text>
</comment>
<keyword evidence="3" id="KW-1185">Reference proteome</keyword>
<dbReference type="PRINTS" id="PR00385">
    <property type="entry name" value="P450"/>
</dbReference>
<evidence type="ECO:0000256" key="1">
    <source>
        <dbReference type="ARBA" id="ARBA00010617"/>
    </source>
</evidence>
<dbReference type="InterPro" id="IPR050121">
    <property type="entry name" value="Cytochrome_P450_monoxygenase"/>
</dbReference>
<dbReference type="OrthoDB" id="655030at2759"/>
<dbReference type="Gene3D" id="1.10.630.10">
    <property type="entry name" value="Cytochrome P450"/>
    <property type="match status" value="1"/>
</dbReference>
<sequence length="305" mass="34512">MIGKFTSWPWIIQCIKGNQMNIGPGLFKKYGDIVRVGPADVMFADKATIQKILIDEDFRKSRDYEAVREDPHITSLITETDKVKYKQKVCRSTSHPQEKCSLNMQDVMSAALFGGSFNLVESDDSKQKDLLNRYLRRVAIDAQFPLVKYLPGVPSASSMISEVIEKTVSKRRKEMEKGISKQDILQIFVDTNNADPVSFTDKHIRDEMILFMIAGSDTTSLTATFTLLLLLNNQDKLKELISEIHSTFLSVDDAITFTKTQDLPYLNAVINESMRIMPIITAGIVRLVPENTMLCGYEIPKDMAR</sequence>
<name>A0A8H4RQP4_9HELO</name>
<evidence type="ECO:0000313" key="3">
    <source>
        <dbReference type="Proteomes" id="UP000566819"/>
    </source>
</evidence>